<protein>
    <submittedName>
        <fullName evidence="5">ABC transporter</fullName>
    </submittedName>
</protein>
<dbReference type="GO" id="GO:0005886">
    <property type="term" value="C:plasma membrane"/>
    <property type="evidence" value="ECO:0007669"/>
    <property type="project" value="TreeGrafter"/>
</dbReference>
<dbReference type="InterPro" id="IPR003593">
    <property type="entry name" value="AAA+_ATPase"/>
</dbReference>
<dbReference type="Pfam" id="PF00005">
    <property type="entry name" value="ABC_tran"/>
    <property type="match status" value="1"/>
</dbReference>
<dbReference type="Gene3D" id="3.40.50.300">
    <property type="entry name" value="P-loop containing nucleotide triphosphate hydrolases"/>
    <property type="match status" value="1"/>
</dbReference>
<dbReference type="Pfam" id="PF12399">
    <property type="entry name" value="BCA_ABC_TP_C"/>
    <property type="match status" value="1"/>
</dbReference>
<keyword evidence="2" id="KW-0547">Nucleotide-binding</keyword>
<dbReference type="GO" id="GO:0005524">
    <property type="term" value="F:ATP binding"/>
    <property type="evidence" value="ECO:0007669"/>
    <property type="project" value="UniProtKB-KW"/>
</dbReference>
<dbReference type="GO" id="GO:0015188">
    <property type="term" value="F:L-isoleucine transmembrane transporter activity"/>
    <property type="evidence" value="ECO:0007669"/>
    <property type="project" value="TreeGrafter"/>
</dbReference>
<dbReference type="GO" id="GO:0005304">
    <property type="term" value="F:L-valine transmembrane transporter activity"/>
    <property type="evidence" value="ECO:0007669"/>
    <property type="project" value="TreeGrafter"/>
</dbReference>
<dbReference type="CDD" id="cd03219">
    <property type="entry name" value="ABC_Mj1267_LivG_branched"/>
    <property type="match status" value="1"/>
</dbReference>
<keyword evidence="1" id="KW-0813">Transport</keyword>
<dbReference type="SUPFAM" id="SSF52540">
    <property type="entry name" value="P-loop containing nucleoside triphosphate hydrolases"/>
    <property type="match status" value="1"/>
</dbReference>
<dbReference type="SMART" id="SM00382">
    <property type="entry name" value="AAA"/>
    <property type="match status" value="1"/>
</dbReference>
<dbReference type="InterPro" id="IPR027417">
    <property type="entry name" value="P-loop_NTPase"/>
</dbReference>
<evidence type="ECO:0000256" key="3">
    <source>
        <dbReference type="ARBA" id="ARBA00022840"/>
    </source>
</evidence>
<dbReference type="GO" id="GO:1903806">
    <property type="term" value="P:L-isoleucine import across plasma membrane"/>
    <property type="evidence" value="ECO:0007669"/>
    <property type="project" value="TreeGrafter"/>
</dbReference>
<gene>
    <name evidence="5" type="ORF">AN926_04325</name>
</gene>
<dbReference type="InterPro" id="IPR032823">
    <property type="entry name" value="BCA_ABC_TP_C"/>
</dbReference>
<dbReference type="GO" id="GO:1903805">
    <property type="term" value="P:L-valine import across plasma membrane"/>
    <property type="evidence" value="ECO:0007669"/>
    <property type="project" value="TreeGrafter"/>
</dbReference>
<dbReference type="PANTHER" id="PTHR45772">
    <property type="entry name" value="CONSERVED COMPONENT OF ABC TRANSPORTER FOR NATURAL AMINO ACIDS-RELATED"/>
    <property type="match status" value="1"/>
</dbReference>
<name>A0A0N0ZP63_THESC</name>
<evidence type="ECO:0000259" key="4">
    <source>
        <dbReference type="PROSITE" id="PS50893"/>
    </source>
</evidence>
<accession>A0A0N0ZP63</accession>
<evidence type="ECO:0000313" key="5">
    <source>
        <dbReference type="EMBL" id="KPD32352.1"/>
    </source>
</evidence>
<dbReference type="PANTHER" id="PTHR45772:SF7">
    <property type="entry name" value="AMINO ACID ABC TRANSPORTER ATP-BINDING PROTEIN"/>
    <property type="match status" value="1"/>
</dbReference>
<feature type="domain" description="ABC transporter" evidence="4">
    <location>
        <begin position="4"/>
        <end position="247"/>
    </location>
</feature>
<dbReference type="PATRIC" id="fig|37636.3.peg.2614"/>
<dbReference type="InterPro" id="IPR003439">
    <property type="entry name" value="ABC_transporter-like_ATP-bd"/>
</dbReference>
<evidence type="ECO:0000313" key="6">
    <source>
        <dbReference type="Proteomes" id="UP000053099"/>
    </source>
</evidence>
<keyword evidence="3" id="KW-0067">ATP-binding</keyword>
<comment type="caution">
    <text evidence="5">The sequence shown here is derived from an EMBL/GenBank/DDBJ whole genome shotgun (WGS) entry which is preliminary data.</text>
</comment>
<dbReference type="EMBL" id="LJJR01000008">
    <property type="protein sequence ID" value="KPD32352.1"/>
    <property type="molecule type" value="Genomic_DNA"/>
</dbReference>
<evidence type="ECO:0000256" key="2">
    <source>
        <dbReference type="ARBA" id="ARBA00022741"/>
    </source>
</evidence>
<evidence type="ECO:0000256" key="1">
    <source>
        <dbReference type="ARBA" id="ARBA00022448"/>
    </source>
</evidence>
<sequence>MGLLEINEVYRSFQGFLALSGVSLSVAEGSFHALVGPNGAGKTTLFNVITGRLRPDRGRVVYRGREITGWPTFRVARLGIAISFQRAQPFLSMSVLEAVAVARLGYEGHTLRFFKPLRAFPEVLERAEEALAKVGLRHHGSRRVAELPLGDLKRLDMAMALVGQPKLLLLDEPLAGLSRAERREIVVFVRELLRKEGVTLLFTEHDTEAVLSLADRITVLHQGRVLAEGSPEEIRRSAEVRAAFLGGGA</sequence>
<organism evidence="5 6">
    <name type="scientific">Thermus scotoductus</name>
    <dbReference type="NCBI Taxonomy" id="37636"/>
    <lineage>
        <taxon>Bacteria</taxon>
        <taxon>Thermotogati</taxon>
        <taxon>Deinococcota</taxon>
        <taxon>Deinococci</taxon>
        <taxon>Thermales</taxon>
        <taxon>Thermaceae</taxon>
        <taxon>Thermus</taxon>
    </lineage>
</organism>
<dbReference type="PROSITE" id="PS50893">
    <property type="entry name" value="ABC_TRANSPORTER_2"/>
    <property type="match status" value="1"/>
</dbReference>
<dbReference type="GO" id="GO:0015808">
    <property type="term" value="P:L-alanine transport"/>
    <property type="evidence" value="ECO:0007669"/>
    <property type="project" value="TreeGrafter"/>
</dbReference>
<dbReference type="GO" id="GO:0042941">
    <property type="term" value="P:D-alanine transmembrane transport"/>
    <property type="evidence" value="ECO:0007669"/>
    <property type="project" value="TreeGrafter"/>
</dbReference>
<dbReference type="AlphaFoldDB" id="A0A0N0ZP63"/>
<dbReference type="GO" id="GO:0015192">
    <property type="term" value="F:L-phenylalanine transmembrane transporter activity"/>
    <property type="evidence" value="ECO:0007669"/>
    <property type="project" value="TreeGrafter"/>
</dbReference>
<dbReference type="InterPro" id="IPR051120">
    <property type="entry name" value="ABC_AA/LPS_Transport"/>
</dbReference>
<reference evidence="5 6" key="1">
    <citation type="submission" date="2015-09" db="EMBL/GenBank/DDBJ databases">
        <title>Draft genome sequence of Thermus scotoductus strain K1 isolated from a geothermal spring in Nagorno-Karabakh, Armenia.</title>
        <authorList>
            <person name="Saghatelyan A."/>
            <person name="Poghosyan L."/>
            <person name="Panosyan H."/>
            <person name="Birkeland N.-K."/>
        </authorList>
    </citation>
    <scope>NUCLEOTIDE SEQUENCE [LARGE SCALE GENOMIC DNA]</scope>
    <source>
        <strain evidence="5 6">K1</strain>
    </source>
</reference>
<proteinExistence type="predicted"/>
<dbReference type="Proteomes" id="UP000053099">
    <property type="component" value="Unassembled WGS sequence"/>
</dbReference>
<dbReference type="GO" id="GO:0016887">
    <property type="term" value="F:ATP hydrolysis activity"/>
    <property type="evidence" value="ECO:0007669"/>
    <property type="project" value="InterPro"/>
</dbReference>